<gene>
    <name evidence="2" type="ORF">S03H2_41196</name>
</gene>
<dbReference type="AlphaFoldDB" id="X1JED1"/>
<feature type="transmembrane region" description="Helical" evidence="1">
    <location>
        <begin position="16"/>
        <end position="33"/>
    </location>
</feature>
<comment type="caution">
    <text evidence="2">The sequence shown here is derived from an EMBL/GenBank/DDBJ whole genome shotgun (WGS) entry which is preliminary data.</text>
</comment>
<keyword evidence="1" id="KW-0812">Transmembrane</keyword>
<evidence type="ECO:0000313" key="2">
    <source>
        <dbReference type="EMBL" id="GAH68113.1"/>
    </source>
</evidence>
<name>X1JED1_9ZZZZ</name>
<accession>X1JED1</accession>
<keyword evidence="1" id="KW-1133">Transmembrane helix</keyword>
<reference evidence="2" key="1">
    <citation type="journal article" date="2014" name="Front. Microbiol.">
        <title>High frequency of phylogenetically diverse reductive dehalogenase-homologous genes in deep subseafloor sedimentary metagenomes.</title>
        <authorList>
            <person name="Kawai M."/>
            <person name="Futagami T."/>
            <person name="Toyoda A."/>
            <person name="Takaki Y."/>
            <person name="Nishi S."/>
            <person name="Hori S."/>
            <person name="Arai W."/>
            <person name="Tsubouchi T."/>
            <person name="Morono Y."/>
            <person name="Uchiyama I."/>
            <person name="Ito T."/>
            <person name="Fujiyama A."/>
            <person name="Inagaki F."/>
            <person name="Takami H."/>
        </authorList>
    </citation>
    <scope>NUCLEOTIDE SEQUENCE</scope>
    <source>
        <strain evidence="2">Expedition CK06-06</strain>
    </source>
</reference>
<organism evidence="2">
    <name type="scientific">marine sediment metagenome</name>
    <dbReference type="NCBI Taxonomy" id="412755"/>
    <lineage>
        <taxon>unclassified sequences</taxon>
        <taxon>metagenomes</taxon>
        <taxon>ecological metagenomes</taxon>
    </lineage>
</organism>
<keyword evidence="1" id="KW-0472">Membrane</keyword>
<protein>
    <submittedName>
        <fullName evidence="2">Uncharacterized protein</fullName>
    </submittedName>
</protein>
<dbReference type="EMBL" id="BARU01025580">
    <property type="protein sequence ID" value="GAH68113.1"/>
    <property type="molecule type" value="Genomic_DNA"/>
</dbReference>
<evidence type="ECO:0000256" key="1">
    <source>
        <dbReference type="SAM" id="Phobius"/>
    </source>
</evidence>
<sequence length="146" mass="17236">MSCEGWSDMTSPKGRTYTQMLSMALPLYLYYFLDIKKQPLVKIIYENSNKVKYNQKFIPCILFLGFKTWTVRSDTEREMMYNLGIEYYLKKWLSIKLAYMKISHPEFTSKVGTHYEALDWNGVYFIISANIGSGWNSKFSIENKPE</sequence>
<proteinExistence type="predicted"/>